<comment type="catalytic activity">
    <reaction evidence="9 10">
        <text>NAD(+) + (deoxyribonucleotide)n-3'-hydroxyl + 5'-phospho-(deoxyribonucleotide)m = (deoxyribonucleotide)n+m + AMP + beta-nicotinamide D-nucleotide.</text>
        <dbReference type="EC" id="6.5.1.2"/>
    </reaction>
</comment>
<feature type="binding site" evidence="10">
    <location>
        <position position="446"/>
    </location>
    <ligand>
        <name>Zn(2+)</name>
        <dbReference type="ChEBI" id="CHEBI:29105"/>
    </ligand>
</feature>
<keyword evidence="6 10" id="KW-0460">Magnesium</keyword>
<feature type="active site" description="N6-AMP-lysine intermediate" evidence="10">
    <location>
        <position position="148"/>
    </location>
</feature>
<keyword evidence="4 10" id="KW-0227">DNA damage</keyword>
<evidence type="ECO:0000256" key="5">
    <source>
        <dbReference type="ARBA" id="ARBA00022833"/>
    </source>
</evidence>
<dbReference type="Gene3D" id="1.10.287.610">
    <property type="entry name" value="Helix hairpin bin"/>
    <property type="match status" value="1"/>
</dbReference>
<evidence type="ECO:0000256" key="7">
    <source>
        <dbReference type="ARBA" id="ARBA00023027"/>
    </source>
</evidence>
<dbReference type="CDD" id="cd17748">
    <property type="entry name" value="BRCT_DNA_ligase_like"/>
    <property type="match status" value="1"/>
</dbReference>
<dbReference type="Gene3D" id="3.40.50.10190">
    <property type="entry name" value="BRCT domain"/>
    <property type="match status" value="1"/>
</dbReference>
<keyword evidence="1 10" id="KW-0436">Ligase</keyword>
<dbReference type="NCBIfam" id="NF005932">
    <property type="entry name" value="PRK07956.1"/>
    <property type="match status" value="1"/>
</dbReference>
<feature type="binding site" evidence="10">
    <location>
        <position position="443"/>
    </location>
    <ligand>
        <name>Zn(2+)</name>
        <dbReference type="ChEBI" id="CHEBI:29105"/>
    </ligand>
</feature>
<dbReference type="Proteomes" id="UP000231791">
    <property type="component" value="Chromosome"/>
</dbReference>
<evidence type="ECO:0000256" key="2">
    <source>
        <dbReference type="ARBA" id="ARBA00022705"/>
    </source>
</evidence>
<dbReference type="SUPFAM" id="SSF52113">
    <property type="entry name" value="BRCT domain"/>
    <property type="match status" value="1"/>
</dbReference>
<evidence type="ECO:0000256" key="4">
    <source>
        <dbReference type="ARBA" id="ARBA00022763"/>
    </source>
</evidence>
<accession>A0A2K8PA90</accession>
<dbReference type="Pfam" id="PF14520">
    <property type="entry name" value="HHH_5"/>
    <property type="match status" value="1"/>
</dbReference>
<dbReference type="Pfam" id="PF03120">
    <property type="entry name" value="OB_DNA_ligase"/>
    <property type="match status" value="1"/>
</dbReference>
<feature type="binding site" evidence="10">
    <location>
        <position position="203"/>
    </location>
    <ligand>
        <name>NAD(+)</name>
        <dbReference type="ChEBI" id="CHEBI:57540"/>
    </ligand>
</feature>
<comment type="function">
    <text evidence="10">DNA ligase that catalyzes the formation of phosphodiester linkages between 5'-phosphoryl and 3'-hydroxyl groups in double-stranded DNA using NAD as a coenzyme and as the energy source for the reaction. It is essential for DNA replication and repair of damaged DNA.</text>
</comment>
<feature type="binding site" evidence="10">
    <location>
        <position position="325"/>
    </location>
    <ligand>
        <name>NAD(+)</name>
        <dbReference type="ChEBI" id="CHEBI:57540"/>
    </ligand>
</feature>
<dbReference type="NCBIfam" id="TIGR00575">
    <property type="entry name" value="dnlj"/>
    <property type="match status" value="1"/>
</dbReference>
<keyword evidence="10" id="KW-0464">Manganese</keyword>
<feature type="binding site" evidence="10">
    <location>
        <position position="465"/>
    </location>
    <ligand>
        <name>Zn(2+)</name>
        <dbReference type="ChEBI" id="CHEBI:29105"/>
    </ligand>
</feature>
<protein>
    <recommendedName>
        <fullName evidence="10">DNA ligase</fullName>
        <ecNumber evidence="10">6.5.1.2</ecNumber>
    </recommendedName>
    <alternativeName>
        <fullName evidence="10">Polydeoxyribonucleotide synthase [NAD(+)]</fullName>
    </alternativeName>
</protein>
<keyword evidence="13" id="KW-1185">Reference proteome</keyword>
<dbReference type="InterPro" id="IPR001679">
    <property type="entry name" value="DNA_ligase"/>
</dbReference>
<dbReference type="InterPro" id="IPR013839">
    <property type="entry name" value="DNAligase_adenylation"/>
</dbReference>
<dbReference type="PROSITE" id="PS50172">
    <property type="entry name" value="BRCT"/>
    <property type="match status" value="1"/>
</dbReference>
<evidence type="ECO:0000256" key="6">
    <source>
        <dbReference type="ARBA" id="ARBA00022842"/>
    </source>
</evidence>
<evidence type="ECO:0000256" key="8">
    <source>
        <dbReference type="ARBA" id="ARBA00023204"/>
    </source>
</evidence>
<evidence type="ECO:0000256" key="10">
    <source>
        <dbReference type="HAMAP-Rule" id="MF_01588"/>
    </source>
</evidence>
<dbReference type="KEGG" id="slx:SLAV_03225"/>
<keyword evidence="7 10" id="KW-0520">NAD</keyword>
<dbReference type="Pfam" id="PF12826">
    <property type="entry name" value="HHH_2"/>
    <property type="match status" value="1"/>
</dbReference>
<keyword evidence="3 10" id="KW-0479">Metal-binding</keyword>
<reference evidence="12 13" key="1">
    <citation type="submission" date="2017-11" db="EMBL/GenBank/DDBJ databases">
        <title>Complete genome sequence of Streptomyces lavendulae subsp. lavendulae CCM 3239 (formerly 'Streptomyces aureofaciens CCM 3239'), the producer of the angucycline-type antibiotic auricin.</title>
        <authorList>
            <person name="Busche T."/>
            <person name="Novakova R."/>
            <person name="Al'Dilaimi A."/>
            <person name="Homerova D."/>
            <person name="Feckova L."/>
            <person name="Rezuchova B."/>
            <person name="Mingyar E."/>
            <person name="Csolleiova D."/>
            <person name="Bekeova C."/>
            <person name="Winkler A."/>
            <person name="Sevcikova B."/>
            <person name="Kalinowski J."/>
            <person name="Kormanec J."/>
            <person name="Ruckert C."/>
        </authorList>
    </citation>
    <scope>NUCLEOTIDE SEQUENCE [LARGE SCALE GENOMIC DNA]</scope>
    <source>
        <strain evidence="12 13">CCM 3239</strain>
    </source>
</reference>
<dbReference type="EMBL" id="CP024985">
    <property type="protein sequence ID" value="ATZ22555.1"/>
    <property type="molecule type" value="Genomic_DNA"/>
</dbReference>
<organism evidence="12 13">
    <name type="scientific">Streptomyces lavendulae subsp. lavendulae</name>
    <dbReference type="NCBI Taxonomy" id="58340"/>
    <lineage>
        <taxon>Bacteria</taxon>
        <taxon>Bacillati</taxon>
        <taxon>Actinomycetota</taxon>
        <taxon>Actinomycetes</taxon>
        <taxon>Kitasatosporales</taxon>
        <taxon>Streptomycetaceae</taxon>
        <taxon>Streptomyces</taxon>
    </lineage>
</organism>
<dbReference type="GO" id="GO:0046872">
    <property type="term" value="F:metal ion binding"/>
    <property type="evidence" value="ECO:0007669"/>
    <property type="project" value="UniProtKB-KW"/>
</dbReference>
<dbReference type="SUPFAM" id="SSF56091">
    <property type="entry name" value="DNA ligase/mRNA capping enzyme, catalytic domain"/>
    <property type="match status" value="1"/>
</dbReference>
<dbReference type="PIRSF" id="PIRSF001604">
    <property type="entry name" value="LigA"/>
    <property type="match status" value="1"/>
</dbReference>
<dbReference type="SMART" id="SM00292">
    <property type="entry name" value="BRCT"/>
    <property type="match status" value="1"/>
</dbReference>
<dbReference type="InterPro" id="IPR012340">
    <property type="entry name" value="NA-bd_OB-fold"/>
</dbReference>
<dbReference type="PROSITE" id="PS01055">
    <property type="entry name" value="DNA_LIGASE_N1"/>
    <property type="match status" value="1"/>
</dbReference>
<feature type="binding site" evidence="10">
    <location>
        <begin position="114"/>
        <end position="115"/>
    </location>
    <ligand>
        <name>NAD(+)</name>
        <dbReference type="ChEBI" id="CHEBI:57540"/>
    </ligand>
</feature>
<dbReference type="Gene3D" id="1.10.150.20">
    <property type="entry name" value="5' to 3' exonuclease, C-terminal subdomain"/>
    <property type="match status" value="2"/>
</dbReference>
<dbReference type="InterPro" id="IPR001357">
    <property type="entry name" value="BRCT_dom"/>
</dbReference>
<sequence>MTAAAGSFTGPGALSDPWCRIRDMKSLYADEAPAGMSGRDDYEAALGRLRDASRAYYGEGDSPVDDATYDRLRLAVLAWERAHPAEVAPDSPTGLVGDGAAPAGDVAHTTRLLSLDNVFDPAGLVAWGVSLQRRLGHEPVGGFTVEPKMDGAAVAARYRAGRLERIVTRGDGTHGEDVSHVIGTIEGLPERLPVPLTFEVRGEVLFTRQQFETANEIRAAHGAQVFANPRNGTAGTLRAKDRPYRLAMTFWAYGAVELDGVSFAPAAATHAEVLAAVAEAGVQTTAGTPAGLHVVATLTEAQRKVDEIAALRPVLPFGIDGVVIKANDAAEQAAAGSGSRFPHWATAFKLPAVERQTVLKDVVWDVGRTGVLAPTAILEPVDIDGSTVTRATLHNPADIRRRDLHLGDTVTVHKAGDIIPRVQAAVTALRPSGAREVPLPTACPNCGGGINKDQERWRCAQGSACALPALIEYAAGRDMLDIDGLGKTYVRALIDSGDVADVADLFTLTEEQLTAASGSAKRGARLAGQIETAKSRPLNRVFCALGVLGTGRSMSRRIAAHFGTMDAIRAADAAALQEVDGIGGEKAPVIVEQVALLAPVIDKLAEAGVNMKEPREPRPVAEGPLAGRTVVVTGRMSGPLETLGRSEMNALIERAGGKAGSGVNSRTAYLVCAPSPSGKPSSKAVKAEELGVTVLTPEAFAELVADHLG</sequence>
<dbReference type="Pfam" id="PF00533">
    <property type="entry name" value="BRCT"/>
    <property type="match status" value="1"/>
</dbReference>
<feature type="domain" description="BRCT" evidence="11">
    <location>
        <begin position="620"/>
        <end position="704"/>
    </location>
</feature>
<feature type="binding site" evidence="10">
    <location>
        <begin position="66"/>
        <end position="70"/>
    </location>
    <ligand>
        <name>NAD(+)</name>
        <dbReference type="ChEBI" id="CHEBI:57540"/>
    </ligand>
</feature>
<dbReference type="SMART" id="SM00532">
    <property type="entry name" value="LIGANc"/>
    <property type="match status" value="1"/>
</dbReference>
<evidence type="ECO:0000256" key="9">
    <source>
        <dbReference type="ARBA" id="ARBA00034005"/>
    </source>
</evidence>
<dbReference type="InterPro" id="IPR018239">
    <property type="entry name" value="DNA_ligase_AS"/>
</dbReference>
<evidence type="ECO:0000256" key="3">
    <source>
        <dbReference type="ARBA" id="ARBA00022723"/>
    </source>
</evidence>
<keyword evidence="5 10" id="KW-0862">Zinc</keyword>
<dbReference type="InterPro" id="IPR013840">
    <property type="entry name" value="DNAligase_N"/>
</dbReference>
<dbReference type="SUPFAM" id="SSF47781">
    <property type="entry name" value="RuvA domain 2-like"/>
    <property type="match status" value="1"/>
</dbReference>
<dbReference type="InterPro" id="IPR036420">
    <property type="entry name" value="BRCT_dom_sf"/>
</dbReference>
<dbReference type="SUPFAM" id="SSF50249">
    <property type="entry name" value="Nucleic acid-binding proteins"/>
    <property type="match status" value="1"/>
</dbReference>
<dbReference type="InterPro" id="IPR004150">
    <property type="entry name" value="NAD_DNA_ligase_OB"/>
</dbReference>
<dbReference type="Pfam" id="PF01653">
    <property type="entry name" value="DNA_ligase_aden"/>
    <property type="match status" value="1"/>
</dbReference>
<gene>
    <name evidence="12" type="primary">ligA1</name>
    <name evidence="10" type="synonym">ligA</name>
    <name evidence="12" type="ORF">SLAV_03225</name>
</gene>
<evidence type="ECO:0000256" key="1">
    <source>
        <dbReference type="ARBA" id="ARBA00022598"/>
    </source>
</evidence>
<name>A0A2K8PA90_STRLA</name>
<keyword evidence="8 10" id="KW-0234">DNA repair</keyword>
<keyword evidence="2 10" id="KW-0235">DNA replication</keyword>
<dbReference type="AlphaFoldDB" id="A0A2K8PA90"/>
<dbReference type="InterPro" id="IPR041663">
    <property type="entry name" value="DisA/LigA_HHH"/>
</dbReference>
<dbReference type="HAMAP" id="MF_01588">
    <property type="entry name" value="DNA_ligase_A"/>
    <property type="match status" value="1"/>
</dbReference>
<dbReference type="InterPro" id="IPR010994">
    <property type="entry name" value="RuvA_2-like"/>
</dbReference>
<feature type="binding site" evidence="10">
    <location>
        <position position="169"/>
    </location>
    <ligand>
        <name>NAD(+)</name>
        <dbReference type="ChEBI" id="CHEBI:57540"/>
    </ligand>
</feature>
<comment type="caution">
    <text evidence="10">Lacks conserved residue(s) required for the propagation of feature annotation.</text>
</comment>
<dbReference type="GO" id="GO:0006281">
    <property type="term" value="P:DNA repair"/>
    <property type="evidence" value="ECO:0007669"/>
    <property type="project" value="UniProtKB-KW"/>
</dbReference>
<evidence type="ECO:0000259" key="11">
    <source>
        <dbReference type="PROSITE" id="PS50172"/>
    </source>
</evidence>
<dbReference type="GO" id="GO:0003911">
    <property type="term" value="F:DNA ligase (NAD+) activity"/>
    <property type="evidence" value="ECO:0007669"/>
    <property type="project" value="UniProtKB-UniRule"/>
</dbReference>
<dbReference type="GO" id="GO:0006260">
    <property type="term" value="P:DNA replication"/>
    <property type="evidence" value="ECO:0007669"/>
    <property type="project" value="UniProtKB-KW"/>
</dbReference>
<dbReference type="EC" id="6.5.1.2" evidence="10"/>
<feature type="binding site" evidence="10">
    <location>
        <position position="349"/>
    </location>
    <ligand>
        <name>NAD(+)</name>
        <dbReference type="ChEBI" id="CHEBI:57540"/>
    </ligand>
</feature>
<dbReference type="Gene3D" id="2.40.50.140">
    <property type="entry name" value="Nucleic acid-binding proteins"/>
    <property type="match status" value="1"/>
</dbReference>
<proteinExistence type="inferred from homology"/>
<evidence type="ECO:0000313" key="13">
    <source>
        <dbReference type="Proteomes" id="UP000231791"/>
    </source>
</evidence>
<feature type="binding site" evidence="10">
    <location>
        <position position="146"/>
    </location>
    <ligand>
        <name>NAD(+)</name>
        <dbReference type="ChEBI" id="CHEBI:57540"/>
    </ligand>
</feature>
<evidence type="ECO:0000313" key="12">
    <source>
        <dbReference type="EMBL" id="ATZ22555.1"/>
    </source>
</evidence>
<comment type="cofactor">
    <cofactor evidence="10">
        <name>Mg(2+)</name>
        <dbReference type="ChEBI" id="CHEBI:18420"/>
    </cofactor>
    <cofactor evidence="10">
        <name>Mn(2+)</name>
        <dbReference type="ChEBI" id="CHEBI:29035"/>
    </cofactor>
</comment>
<dbReference type="Gene3D" id="3.30.470.30">
    <property type="entry name" value="DNA ligase/mRNA capping enzyme"/>
    <property type="match status" value="1"/>
</dbReference>
<comment type="similarity">
    <text evidence="10">Belongs to the NAD-dependent DNA ligase family. LigA subfamily.</text>
</comment>